<keyword evidence="2" id="KW-1185">Reference proteome</keyword>
<reference evidence="2" key="1">
    <citation type="journal article" date="2016" name="Front. Microbiol.">
        <title>Complete Genome Sequence of Clostridium estertheticum DSM 8809, a Microbe Identified in Spoiled Vacuum Packed Beef.</title>
        <authorList>
            <person name="Yu Z."/>
            <person name="Gunn L."/>
            <person name="Brennan E."/>
            <person name="Reid R."/>
            <person name="Wall P.G."/>
            <person name="Gaora O.P."/>
            <person name="Hurley D."/>
            <person name="Bolton D."/>
            <person name="Fanning S."/>
        </authorList>
    </citation>
    <scope>NUCLEOTIDE SEQUENCE [LARGE SCALE GENOMIC DNA]</scope>
    <source>
        <strain evidence="2">DSM 8809</strain>
    </source>
</reference>
<dbReference type="Proteomes" id="UP000182569">
    <property type="component" value="Chromosome"/>
</dbReference>
<dbReference type="PANTHER" id="PTHR21485">
    <property type="entry name" value="HAD SUPERFAMILY MEMBERS CMAS AND KDSC"/>
    <property type="match status" value="1"/>
</dbReference>
<dbReference type="PANTHER" id="PTHR21485:SF6">
    <property type="entry name" value="N-ACYLNEURAMINATE CYTIDYLYLTRANSFERASE-RELATED"/>
    <property type="match status" value="1"/>
</dbReference>
<sequence>MNILITVCGRAGSTGVKNKNIRNFLGFPLINYTVAAANLFKKENPNYNIDLSINSDSEELLNMFNKNKDIICIERPTELAQQNSPKVPVIRYSLNYVEKKLNKIYDYIIDLDITSPLRKTVDIENALKKAISNLQTDVVFSVVHSRRNPYFNMVEDRNGKIKKIISSDFVTRQQAPQVYDMNASIYCYKRNSLINVLKNSPLEGNYDIVLMKDTAVIDIDSEEDFKLMEVLGEYFFKDEFNELYRYINNIKTLPNKI</sequence>
<gene>
    <name evidence="1" type="ORF">A7L45_12115</name>
</gene>
<evidence type="ECO:0000313" key="1">
    <source>
        <dbReference type="EMBL" id="APC40767.1"/>
    </source>
</evidence>
<name>A0A1J0GHL1_9CLOT</name>
<dbReference type="Gene3D" id="3.90.550.10">
    <property type="entry name" value="Spore Coat Polysaccharide Biosynthesis Protein SpsA, Chain A"/>
    <property type="match status" value="1"/>
</dbReference>
<protein>
    <submittedName>
        <fullName evidence="1">CMP-N-acetylneuraminic acid synthetase</fullName>
    </submittedName>
</protein>
<dbReference type="InterPro" id="IPR029044">
    <property type="entry name" value="Nucleotide-diphossugar_trans"/>
</dbReference>
<dbReference type="STRING" id="1552.A7L45_12115"/>
<dbReference type="InterPro" id="IPR050793">
    <property type="entry name" value="CMP-NeuNAc_synthase"/>
</dbReference>
<dbReference type="EMBL" id="CP015756">
    <property type="protein sequence ID" value="APC40767.1"/>
    <property type="molecule type" value="Genomic_DNA"/>
</dbReference>
<dbReference type="CDD" id="cd02513">
    <property type="entry name" value="CMP-NeuAc_Synthase"/>
    <property type="match status" value="1"/>
</dbReference>
<dbReference type="RefSeq" id="WP_071613057.1">
    <property type="nucleotide sequence ID" value="NZ_CP015756.1"/>
</dbReference>
<dbReference type="OrthoDB" id="9805604at2"/>
<organism evidence="1 2">
    <name type="scientific">Clostridium estertheticum subsp. estertheticum</name>
    <dbReference type="NCBI Taxonomy" id="1552"/>
    <lineage>
        <taxon>Bacteria</taxon>
        <taxon>Bacillati</taxon>
        <taxon>Bacillota</taxon>
        <taxon>Clostridia</taxon>
        <taxon>Eubacteriales</taxon>
        <taxon>Clostridiaceae</taxon>
        <taxon>Clostridium</taxon>
    </lineage>
</organism>
<dbReference type="AlphaFoldDB" id="A0A1J0GHL1"/>
<dbReference type="Pfam" id="PF02348">
    <property type="entry name" value="CTP_transf_3"/>
    <property type="match status" value="1"/>
</dbReference>
<proteinExistence type="predicted"/>
<evidence type="ECO:0000313" key="2">
    <source>
        <dbReference type="Proteomes" id="UP000182569"/>
    </source>
</evidence>
<dbReference type="InterPro" id="IPR003329">
    <property type="entry name" value="Cytidylyl_trans"/>
</dbReference>
<accession>A0A1J0GHL1</accession>
<dbReference type="KEGG" id="ceu:A7L45_12115"/>
<dbReference type="SUPFAM" id="SSF53448">
    <property type="entry name" value="Nucleotide-diphospho-sugar transferases"/>
    <property type="match status" value="1"/>
</dbReference>
<dbReference type="GO" id="GO:0008781">
    <property type="term" value="F:N-acylneuraminate cytidylyltransferase activity"/>
    <property type="evidence" value="ECO:0007669"/>
    <property type="project" value="TreeGrafter"/>
</dbReference>